<sequence length="113" mass="13422">MKRKSKFDPYINDIIYYLNLGYPVIRVAEQLDQYFDDIVDMSALYTFIRSRALKNTSVRKYRVPHCDNCEDCHEVINTNDEGIRMCYYCRLIPNSVITAPLWCPKRTKVERVS</sequence>
<organism evidence="1 2">
    <name type="scientific">Mobilitalea sibirica</name>
    <dbReference type="NCBI Taxonomy" id="1462919"/>
    <lineage>
        <taxon>Bacteria</taxon>
        <taxon>Bacillati</taxon>
        <taxon>Bacillota</taxon>
        <taxon>Clostridia</taxon>
        <taxon>Lachnospirales</taxon>
        <taxon>Lachnospiraceae</taxon>
        <taxon>Mobilitalea</taxon>
    </lineage>
</organism>
<dbReference type="RefSeq" id="WP_197661910.1">
    <property type="nucleotide sequence ID" value="NZ_JAEAGR010000013.1"/>
</dbReference>
<name>A0A8J7KWR5_9FIRM</name>
<accession>A0A8J7KWR5</accession>
<comment type="caution">
    <text evidence="1">The sequence shown here is derived from an EMBL/GenBank/DDBJ whole genome shotgun (WGS) entry which is preliminary data.</text>
</comment>
<evidence type="ECO:0000313" key="2">
    <source>
        <dbReference type="Proteomes" id="UP000623269"/>
    </source>
</evidence>
<evidence type="ECO:0000313" key="1">
    <source>
        <dbReference type="EMBL" id="MBH1941665.1"/>
    </source>
</evidence>
<dbReference type="Proteomes" id="UP000623269">
    <property type="component" value="Unassembled WGS sequence"/>
</dbReference>
<reference evidence="1" key="1">
    <citation type="submission" date="2020-12" db="EMBL/GenBank/DDBJ databases">
        <title>M. sibirica DSM 26468T genome.</title>
        <authorList>
            <person name="Thieme N."/>
            <person name="Rettenmaier R."/>
            <person name="Zverlov V."/>
            <person name="Liebl W."/>
        </authorList>
    </citation>
    <scope>NUCLEOTIDE SEQUENCE</scope>
    <source>
        <strain evidence="1">DSM 26468</strain>
    </source>
</reference>
<gene>
    <name evidence="1" type="ORF">I5677_12250</name>
</gene>
<dbReference type="EMBL" id="JAEAGR010000013">
    <property type="protein sequence ID" value="MBH1941665.1"/>
    <property type="molecule type" value="Genomic_DNA"/>
</dbReference>
<keyword evidence="2" id="KW-1185">Reference proteome</keyword>
<dbReference type="AlphaFoldDB" id="A0A8J7KWR5"/>
<protein>
    <submittedName>
        <fullName evidence="1">Uncharacterized protein</fullName>
    </submittedName>
</protein>
<proteinExistence type="predicted"/>